<organism evidence="1">
    <name type="scientific">hydrothermal vent metagenome</name>
    <dbReference type="NCBI Taxonomy" id="652676"/>
    <lineage>
        <taxon>unclassified sequences</taxon>
        <taxon>metagenomes</taxon>
        <taxon>ecological metagenomes</taxon>
    </lineage>
</organism>
<evidence type="ECO:0000313" key="1">
    <source>
        <dbReference type="EMBL" id="VAX21621.1"/>
    </source>
</evidence>
<accession>A0A3B1C4Q2</accession>
<reference evidence="1" key="1">
    <citation type="submission" date="2018-06" db="EMBL/GenBank/DDBJ databases">
        <authorList>
            <person name="Zhirakovskaya E."/>
        </authorList>
    </citation>
    <scope>NUCLEOTIDE SEQUENCE</scope>
</reference>
<proteinExistence type="predicted"/>
<sequence length="200" mass="23317">MGKRIYKIFYTVLLTADIIFGQIYVDYDDINKNDIIDALSFAGIGIFKFDIDSLEGDHNFYLVLDEYAGKDSVISTDTLLGQSPFELRSKDIKSVRFLTKVENNSFEKVYLYISTQSLSTLKKIEMDKKYIRKHYWLKFEKTNISLNHKVPLLFFGSEWDSEFNGEKTTRFCSFDKVPVDLSGDALEEIPHFYIISYLLK</sequence>
<dbReference type="EMBL" id="UOGD01000200">
    <property type="protein sequence ID" value="VAX21621.1"/>
    <property type="molecule type" value="Genomic_DNA"/>
</dbReference>
<protein>
    <submittedName>
        <fullName evidence="1">Uncharacterized protein</fullName>
    </submittedName>
</protein>
<dbReference type="Pfam" id="PF16444">
    <property type="entry name" value="DUF5041"/>
    <property type="match status" value="1"/>
</dbReference>
<name>A0A3B1C4Q2_9ZZZZ</name>
<gene>
    <name evidence="1" type="ORF">MNBD_IGNAVI01-1004</name>
</gene>
<dbReference type="InterPro" id="IPR032222">
    <property type="entry name" value="DUF5041"/>
</dbReference>
<dbReference type="AlphaFoldDB" id="A0A3B1C4Q2"/>